<reference evidence="1 2" key="1">
    <citation type="submission" date="2017-11" db="EMBL/GenBank/DDBJ databases">
        <title>Comparitive Functional Genomics of Dry Heat Resistant strains isolated from the Viking Spacecraft.</title>
        <authorList>
            <person name="Seuylemezian A."/>
            <person name="Cooper K."/>
            <person name="Vaishampayan P."/>
        </authorList>
    </citation>
    <scope>NUCLEOTIDE SEQUENCE [LARGE SCALE GENOMIC DNA]</scope>
    <source>
        <strain evidence="1 2">V32-6</strain>
    </source>
</reference>
<sequence length="60" mass="6656">MGAKLEEKQGTIICQVCDKVIDIVDSTEGVKTWYGMCQDCFQEKKEESLGGKIDEGSHCI</sequence>
<dbReference type="EMBL" id="PGVE01000044">
    <property type="protein sequence ID" value="PLS04305.1"/>
    <property type="molecule type" value="Genomic_DNA"/>
</dbReference>
<protein>
    <recommendedName>
        <fullName evidence="3">GapA-binding peptide SR1P</fullName>
    </recommendedName>
</protein>
<name>A0A2N5HFM8_9BACI</name>
<comment type="caution">
    <text evidence="1">The sequence shown here is derived from an EMBL/GenBank/DDBJ whole genome shotgun (WGS) entry which is preliminary data.</text>
</comment>
<dbReference type="InterPro" id="IPR025236">
    <property type="entry name" value="SR1P"/>
</dbReference>
<dbReference type="Pfam" id="PF13790">
    <property type="entry name" value="SR1P"/>
    <property type="match status" value="1"/>
</dbReference>
<keyword evidence="2" id="KW-1185">Reference proteome</keyword>
<evidence type="ECO:0008006" key="3">
    <source>
        <dbReference type="Google" id="ProtNLM"/>
    </source>
</evidence>
<dbReference type="Proteomes" id="UP000234950">
    <property type="component" value="Unassembled WGS sequence"/>
</dbReference>
<proteinExistence type="predicted"/>
<evidence type="ECO:0000313" key="1">
    <source>
        <dbReference type="EMBL" id="PLS04305.1"/>
    </source>
</evidence>
<gene>
    <name evidence="1" type="ORF">CVD27_12035</name>
</gene>
<organism evidence="1 2">
    <name type="scientific">Neobacillus cucumis</name>
    <dbReference type="NCBI Taxonomy" id="1740721"/>
    <lineage>
        <taxon>Bacteria</taxon>
        <taxon>Bacillati</taxon>
        <taxon>Bacillota</taxon>
        <taxon>Bacilli</taxon>
        <taxon>Bacillales</taxon>
        <taxon>Bacillaceae</taxon>
        <taxon>Neobacillus</taxon>
    </lineage>
</organism>
<dbReference type="OrthoDB" id="2971595at2"/>
<accession>A0A2N5HFM8</accession>
<dbReference type="AlphaFoldDB" id="A0A2N5HFM8"/>
<evidence type="ECO:0000313" key="2">
    <source>
        <dbReference type="Proteomes" id="UP000234950"/>
    </source>
</evidence>